<organism evidence="1 2">
    <name type="scientific">Flavimaricola marinus</name>
    <dbReference type="NCBI Taxonomy" id="1819565"/>
    <lineage>
        <taxon>Bacteria</taxon>
        <taxon>Pseudomonadati</taxon>
        <taxon>Pseudomonadota</taxon>
        <taxon>Alphaproteobacteria</taxon>
        <taxon>Rhodobacterales</taxon>
        <taxon>Paracoccaceae</taxon>
        <taxon>Flavimaricola</taxon>
    </lineage>
</organism>
<dbReference type="EMBL" id="FXZK01000012">
    <property type="protein sequence ID" value="SMY09706.1"/>
    <property type="molecule type" value="Genomic_DNA"/>
</dbReference>
<keyword evidence="2" id="KW-1185">Reference proteome</keyword>
<sequence length="60" mass="6667">MGTSNAARPKISLFSNLVVGLRGGFDNRQDFIFVKANDPRQNCKLHDVDTTLAAFETCHK</sequence>
<evidence type="ECO:0000313" key="2">
    <source>
        <dbReference type="Proteomes" id="UP000201613"/>
    </source>
</evidence>
<protein>
    <submittedName>
        <fullName evidence="1">Uncharacterized protein</fullName>
    </submittedName>
</protein>
<gene>
    <name evidence="1" type="ORF">LOM8899_03878</name>
</gene>
<reference evidence="2" key="1">
    <citation type="submission" date="2017-05" db="EMBL/GenBank/DDBJ databases">
        <authorList>
            <person name="Rodrigo-Torres L."/>
            <person name="Arahal R. D."/>
            <person name="Lucena T."/>
        </authorList>
    </citation>
    <scope>NUCLEOTIDE SEQUENCE [LARGE SCALE GENOMIC DNA]</scope>
    <source>
        <strain evidence="2">CECT 8899</strain>
    </source>
</reference>
<name>A0A238LL84_9RHOB</name>
<proteinExistence type="predicted"/>
<dbReference type="Proteomes" id="UP000201613">
    <property type="component" value="Unassembled WGS sequence"/>
</dbReference>
<accession>A0A238LL84</accession>
<evidence type="ECO:0000313" key="1">
    <source>
        <dbReference type="EMBL" id="SMY09706.1"/>
    </source>
</evidence>
<dbReference type="AlphaFoldDB" id="A0A238LL84"/>